<proteinExistence type="predicted"/>
<dbReference type="GO" id="GO:0003677">
    <property type="term" value="F:DNA binding"/>
    <property type="evidence" value="ECO:0007669"/>
    <property type="project" value="InterPro"/>
</dbReference>
<dbReference type="PANTHER" id="PTHR10535:SF0">
    <property type="entry name" value="DNA-DIRECTED RNA POLYMERASES I, II, AND III SUBUNIT RPABC1"/>
    <property type="match status" value="1"/>
</dbReference>
<evidence type="ECO:0000256" key="1">
    <source>
        <dbReference type="ARBA" id="ARBA00023163"/>
    </source>
</evidence>
<dbReference type="GO" id="GO:0005736">
    <property type="term" value="C:RNA polymerase I complex"/>
    <property type="evidence" value="ECO:0007669"/>
    <property type="project" value="TreeGrafter"/>
</dbReference>
<dbReference type="GO" id="GO:0006362">
    <property type="term" value="P:transcription elongation by RNA polymerase I"/>
    <property type="evidence" value="ECO:0007669"/>
    <property type="project" value="TreeGrafter"/>
</dbReference>
<dbReference type="GO" id="GO:0042797">
    <property type="term" value="P:tRNA transcription by RNA polymerase III"/>
    <property type="evidence" value="ECO:0007669"/>
    <property type="project" value="TreeGrafter"/>
</dbReference>
<dbReference type="GO" id="GO:0005666">
    <property type="term" value="C:RNA polymerase III complex"/>
    <property type="evidence" value="ECO:0007669"/>
    <property type="project" value="TreeGrafter"/>
</dbReference>
<name>A0A6C0CK74_9ZZZZ</name>
<dbReference type="EMBL" id="MN739425">
    <property type="protein sequence ID" value="QHT04290.1"/>
    <property type="molecule type" value="Genomic_DNA"/>
</dbReference>
<sequence length="211" mass="24691">MAQSSTTTALYKSRTNLLSLLKDQGFDTKDYEEFSINEVHIMNNNKQLDMLISSSPDSDTQKKTYVKYHLGKTLRRENINDYIDDLFTIEQVLGKQDTLIITMKQEPHEPLTAILNEIWEQEGIFIILFNLERLQYNILEHEYVPKHEIIGEQEIKFIKQRYNIRSDKDIPQISRYDPVAQAIGLRPGQICKITRPSKTAITSNYYRICSQ</sequence>
<dbReference type="GO" id="GO:0003899">
    <property type="term" value="F:DNA-directed RNA polymerase activity"/>
    <property type="evidence" value="ECO:0007669"/>
    <property type="project" value="InterPro"/>
</dbReference>
<accession>A0A6C0CK74</accession>
<dbReference type="InterPro" id="IPR000783">
    <property type="entry name" value="RNA_pol_subH/Rpb5_C"/>
</dbReference>
<dbReference type="Pfam" id="PF01191">
    <property type="entry name" value="RNA_pol_Rpb5_C"/>
    <property type="match status" value="1"/>
</dbReference>
<dbReference type="InterPro" id="IPR035913">
    <property type="entry name" value="RPB5-like_sf"/>
</dbReference>
<dbReference type="SUPFAM" id="SSF55287">
    <property type="entry name" value="RPB5-like RNA polymerase subunit"/>
    <property type="match status" value="1"/>
</dbReference>
<dbReference type="PIRSF" id="PIRSF000747">
    <property type="entry name" value="RPB5"/>
    <property type="match status" value="1"/>
</dbReference>
<dbReference type="PANTHER" id="PTHR10535">
    <property type="entry name" value="DNA-DIRECTED RNA POLYMERASES I, II, AND III SUBUNIT RPABC1"/>
    <property type="match status" value="1"/>
</dbReference>
<dbReference type="GO" id="GO:0006366">
    <property type="term" value="P:transcription by RNA polymerase II"/>
    <property type="evidence" value="ECO:0007669"/>
    <property type="project" value="TreeGrafter"/>
</dbReference>
<dbReference type="AlphaFoldDB" id="A0A6C0CK74"/>
<dbReference type="GO" id="GO:0005665">
    <property type="term" value="C:RNA polymerase II, core complex"/>
    <property type="evidence" value="ECO:0007669"/>
    <property type="project" value="TreeGrafter"/>
</dbReference>
<dbReference type="InterPro" id="IPR014381">
    <property type="entry name" value="Arch_Rpo5/euc_Rpb5"/>
</dbReference>
<reference evidence="3" key="1">
    <citation type="journal article" date="2020" name="Nature">
        <title>Giant virus diversity and host interactions through global metagenomics.</title>
        <authorList>
            <person name="Schulz F."/>
            <person name="Roux S."/>
            <person name="Paez-Espino D."/>
            <person name="Jungbluth S."/>
            <person name="Walsh D.A."/>
            <person name="Denef V.J."/>
            <person name="McMahon K.D."/>
            <person name="Konstantinidis K.T."/>
            <person name="Eloe-Fadrosh E.A."/>
            <person name="Kyrpides N.C."/>
            <person name="Woyke T."/>
        </authorList>
    </citation>
    <scope>NUCLEOTIDE SEQUENCE</scope>
    <source>
        <strain evidence="3">GVMAG-M-3300021185-45</strain>
    </source>
</reference>
<evidence type="ECO:0000313" key="3">
    <source>
        <dbReference type="EMBL" id="QHT04290.1"/>
    </source>
</evidence>
<feature type="domain" description="RNA polymerase subunit H/Rpb5 C-terminal" evidence="2">
    <location>
        <begin position="136"/>
        <end position="209"/>
    </location>
</feature>
<evidence type="ECO:0000259" key="2">
    <source>
        <dbReference type="Pfam" id="PF01191"/>
    </source>
</evidence>
<organism evidence="3">
    <name type="scientific">viral metagenome</name>
    <dbReference type="NCBI Taxonomy" id="1070528"/>
    <lineage>
        <taxon>unclassified sequences</taxon>
        <taxon>metagenomes</taxon>
        <taxon>organismal metagenomes</taxon>
    </lineage>
</organism>
<dbReference type="Gene3D" id="3.90.940.20">
    <property type="entry name" value="RPB5-like RNA polymerase subunit"/>
    <property type="match status" value="1"/>
</dbReference>
<protein>
    <recommendedName>
        <fullName evidence="2">RNA polymerase subunit H/Rpb5 C-terminal domain-containing protein</fullName>
    </recommendedName>
</protein>
<keyword evidence="1" id="KW-0804">Transcription</keyword>